<dbReference type="Proteomes" id="UP000290649">
    <property type="component" value="Unassembled WGS sequence"/>
</dbReference>
<dbReference type="RefSeq" id="WP_129077809.1">
    <property type="nucleotide sequence ID" value="NZ_QOUX01000027.1"/>
</dbReference>
<dbReference type="OrthoDB" id="9809488at2"/>
<evidence type="ECO:0000313" key="2">
    <source>
        <dbReference type="Proteomes" id="UP000290649"/>
    </source>
</evidence>
<organism evidence="1 2">
    <name type="scientific">Anaerobacillus alkaliphilus</name>
    <dbReference type="NCBI Taxonomy" id="1548597"/>
    <lineage>
        <taxon>Bacteria</taxon>
        <taxon>Bacillati</taxon>
        <taxon>Bacillota</taxon>
        <taxon>Bacilli</taxon>
        <taxon>Bacillales</taxon>
        <taxon>Bacillaceae</taxon>
        <taxon>Anaerobacillus</taxon>
    </lineage>
</organism>
<keyword evidence="2" id="KW-1185">Reference proteome</keyword>
<gene>
    <name evidence="1" type="ORF">DS745_08385</name>
</gene>
<name>A0A4Q0VUN0_9BACI</name>
<comment type="caution">
    <text evidence="1">The sequence shown here is derived from an EMBL/GenBank/DDBJ whole genome shotgun (WGS) entry which is preliminary data.</text>
</comment>
<dbReference type="SUPFAM" id="SSF53955">
    <property type="entry name" value="Lysozyme-like"/>
    <property type="match status" value="1"/>
</dbReference>
<dbReference type="AlphaFoldDB" id="A0A4Q0VUN0"/>
<protein>
    <submittedName>
        <fullName evidence="1">Lytic transglycosylase domain-containing protein</fullName>
    </submittedName>
</protein>
<sequence length="201" mass="22845">MKKRMFIGIISFLLIILLSAQFKSEIKRGAIELLLSDQSIPRCYISVYKEAASEYEIPWEILAAIHRVETVFSNKDPMISYLGAVGHYQFMPRTWVGWEYPGTELGDINDGLDITDIDIIKKYGGYGVDASGDGKADPFDLLDATFTAAKYLADYGAASHDIEKALFAYNRSDEYVDSVLYYYDLYKQGFKEGKLDFYCYS</sequence>
<evidence type="ECO:0000313" key="1">
    <source>
        <dbReference type="EMBL" id="RXJ02096.1"/>
    </source>
</evidence>
<dbReference type="InterPro" id="IPR023346">
    <property type="entry name" value="Lysozyme-like_dom_sf"/>
</dbReference>
<dbReference type="EMBL" id="QOUX01000027">
    <property type="protein sequence ID" value="RXJ02096.1"/>
    <property type="molecule type" value="Genomic_DNA"/>
</dbReference>
<accession>A0A4Q0VUN0</accession>
<reference evidence="1 2" key="1">
    <citation type="journal article" date="2019" name="Int. J. Syst. Evol. Microbiol.">
        <title>Anaerobacillus alkaliphilus sp. nov., a novel alkaliphilic and moderately halophilic bacterium.</title>
        <authorList>
            <person name="Borsodi A.K."/>
            <person name="Aszalos J.M."/>
            <person name="Bihari P."/>
            <person name="Nagy I."/>
            <person name="Schumann P."/>
            <person name="Sproer C."/>
            <person name="Kovacs A.L."/>
            <person name="Boka K."/>
            <person name="Dobosy P."/>
            <person name="Ovari M."/>
            <person name="Szili-Kovacs T."/>
            <person name="Toth E."/>
        </authorList>
    </citation>
    <scope>NUCLEOTIDE SEQUENCE [LARGE SCALE GENOMIC DNA]</scope>
    <source>
        <strain evidence="1 2">B16-10</strain>
    </source>
</reference>
<dbReference type="Gene3D" id="1.10.530.10">
    <property type="match status" value="1"/>
</dbReference>
<proteinExistence type="predicted"/>
<dbReference type="CDD" id="cd13399">
    <property type="entry name" value="Slt35-like"/>
    <property type="match status" value="1"/>
</dbReference>